<feature type="transmembrane region" description="Helical" evidence="1">
    <location>
        <begin position="39"/>
        <end position="56"/>
    </location>
</feature>
<dbReference type="EMBL" id="FXUV02000087">
    <property type="protein sequence ID" value="SNB84445.1"/>
    <property type="molecule type" value="Genomic_DNA"/>
</dbReference>
<sequence length="159" mass="18539">MKYQRAIQSINLIDIVSFSLSFIVLILGLPFVLSIEENLFQDSLLVFVPIFITLGIQKTQKRHYLRKQGYTQPQITRFRTIIQRANEKKAWTSLSIFLIIIVIVTAIASTLRIMQPENPISQLLRHSSIYRYYCTAIMPMFIGNAVGNYLFFKKRFSKK</sequence>
<dbReference type="AlphaFoldDB" id="A0A238HGW5"/>
<gene>
    <name evidence="2" type="ORF">KEBURONENSIS_00323</name>
    <name evidence="3" type="ORF">KEBURONENSIS_00635</name>
</gene>
<keyword evidence="4" id="KW-1185">Reference proteome</keyword>
<name>A0A238HGW5_9NEIS</name>
<keyword evidence="1" id="KW-1133">Transmembrane helix</keyword>
<reference evidence="2" key="1">
    <citation type="submission" date="2017-05" db="EMBL/GenBank/DDBJ databases">
        <authorList>
            <person name="Song R."/>
            <person name="Chenine A.L."/>
            <person name="Ruprecht R.M."/>
        </authorList>
    </citation>
    <scope>NUCLEOTIDE SEQUENCE</scope>
    <source>
        <strain evidence="2">Kingella_eburonensis</strain>
    </source>
</reference>
<keyword evidence="1" id="KW-0472">Membrane</keyword>
<keyword evidence="1" id="KW-0812">Transmembrane</keyword>
<feature type="transmembrane region" description="Helical" evidence="1">
    <location>
        <begin position="130"/>
        <end position="152"/>
    </location>
</feature>
<feature type="transmembrane region" description="Helical" evidence="1">
    <location>
        <begin position="90"/>
        <end position="110"/>
    </location>
</feature>
<reference evidence="3 4" key="2">
    <citation type="submission" date="2017-06" db="EMBL/GenBank/DDBJ databases">
        <authorList>
            <person name="Kim H.J."/>
            <person name="Triplett B.A."/>
        </authorList>
    </citation>
    <scope>NUCLEOTIDE SEQUENCE [LARGE SCALE GENOMIC DNA]</scope>
    <source>
        <strain evidence="3">Kingella_eburonensis</strain>
    </source>
</reference>
<evidence type="ECO:0000313" key="4">
    <source>
        <dbReference type="Proteomes" id="UP000215450"/>
    </source>
</evidence>
<evidence type="ECO:0000256" key="1">
    <source>
        <dbReference type="SAM" id="Phobius"/>
    </source>
</evidence>
<dbReference type="RefSeq" id="WP_095062866.1">
    <property type="nucleotide sequence ID" value="NZ_CP123447.1"/>
</dbReference>
<dbReference type="Proteomes" id="UP000215450">
    <property type="component" value="Unassembled WGS sequence"/>
</dbReference>
<organism evidence="2">
    <name type="scientific">Kingella negevensis</name>
    <dbReference type="NCBI Taxonomy" id="1522312"/>
    <lineage>
        <taxon>Bacteria</taxon>
        <taxon>Pseudomonadati</taxon>
        <taxon>Pseudomonadota</taxon>
        <taxon>Betaproteobacteria</taxon>
        <taxon>Neisseriales</taxon>
        <taxon>Neisseriaceae</taxon>
        <taxon>Kingella</taxon>
    </lineage>
</organism>
<dbReference type="STRING" id="1522312.GCA_900177895_00257"/>
<accession>A0A238HGW5</accession>
<proteinExistence type="predicted"/>
<evidence type="ECO:0000313" key="2">
    <source>
        <dbReference type="EMBL" id="SMQ12747.1"/>
    </source>
</evidence>
<dbReference type="EMBL" id="FXUV01000030">
    <property type="protein sequence ID" value="SMQ12747.1"/>
    <property type="molecule type" value="Genomic_DNA"/>
</dbReference>
<feature type="transmembrane region" description="Helical" evidence="1">
    <location>
        <begin position="12"/>
        <end position="33"/>
    </location>
</feature>
<protein>
    <submittedName>
        <fullName evidence="2">Uncharacterized protein</fullName>
    </submittedName>
</protein>
<evidence type="ECO:0000313" key="3">
    <source>
        <dbReference type="EMBL" id="SNB84445.1"/>
    </source>
</evidence>